<evidence type="ECO:0000313" key="2">
    <source>
        <dbReference type="Proteomes" id="UP000018817"/>
    </source>
</evidence>
<dbReference type="VEuPathDB" id="FungiDB:PPTG_24152"/>
<evidence type="ECO:0000313" key="1">
    <source>
        <dbReference type="EMBL" id="ETN00953.1"/>
    </source>
</evidence>
<protein>
    <submittedName>
        <fullName evidence="1">Uncharacterized protein</fullName>
    </submittedName>
</protein>
<dbReference type="RefSeq" id="XP_008913719.1">
    <property type="nucleotide sequence ID" value="XM_008915471.1"/>
</dbReference>
<dbReference type="OMA" id="CAWACWH"/>
<dbReference type="AlphaFoldDB" id="W2PIW9"/>
<reference evidence="1 2" key="2">
    <citation type="submission" date="2013-11" db="EMBL/GenBank/DDBJ databases">
        <title>The Genome Sequence of Phytophthora parasitica INRA-310.</title>
        <authorList>
            <consortium name="The Broad Institute Genomics Platform"/>
            <person name="Russ C."/>
            <person name="Tyler B."/>
            <person name="Panabieres F."/>
            <person name="Shan W."/>
            <person name="Tripathy S."/>
            <person name="Grunwald N."/>
            <person name="Machado M."/>
            <person name="Johnson C.S."/>
            <person name="Arredondo F."/>
            <person name="Hong C."/>
            <person name="Coffey M."/>
            <person name="Young S.K."/>
            <person name="Zeng Q."/>
            <person name="Gargeya S."/>
            <person name="Fitzgerald M."/>
            <person name="Abouelleil A."/>
            <person name="Alvarado L."/>
            <person name="Chapman S.B."/>
            <person name="Gainer-Dewar J."/>
            <person name="Goldberg J."/>
            <person name="Griggs A."/>
            <person name="Gujja S."/>
            <person name="Hansen M."/>
            <person name="Howarth C."/>
            <person name="Imamovic A."/>
            <person name="Ireland A."/>
            <person name="Larimer J."/>
            <person name="McCowan C."/>
            <person name="Murphy C."/>
            <person name="Pearson M."/>
            <person name="Poon T.W."/>
            <person name="Priest M."/>
            <person name="Roberts A."/>
            <person name="Saif S."/>
            <person name="Shea T."/>
            <person name="Sykes S."/>
            <person name="Wortman J."/>
            <person name="Nusbaum C."/>
            <person name="Birren B."/>
        </authorList>
    </citation>
    <scope>NUCLEOTIDE SEQUENCE [LARGE SCALE GENOMIC DNA]</scope>
    <source>
        <strain evidence="1 2">INRA-310</strain>
    </source>
</reference>
<name>W2PIW9_PHYN3</name>
<organism evidence="1 2">
    <name type="scientific">Phytophthora nicotianae (strain INRA-310)</name>
    <name type="common">Phytophthora parasitica</name>
    <dbReference type="NCBI Taxonomy" id="761204"/>
    <lineage>
        <taxon>Eukaryota</taxon>
        <taxon>Sar</taxon>
        <taxon>Stramenopiles</taxon>
        <taxon>Oomycota</taxon>
        <taxon>Peronosporomycetes</taxon>
        <taxon>Peronosporales</taxon>
        <taxon>Peronosporaceae</taxon>
        <taxon>Phytophthora</taxon>
    </lineage>
</organism>
<accession>W2PIW9</accession>
<reference evidence="2" key="1">
    <citation type="submission" date="2011-12" db="EMBL/GenBank/DDBJ databases">
        <authorList>
            <consortium name="The Broad Institute Genome Sequencing Platform"/>
            <person name="Russ C."/>
            <person name="Tyler B."/>
            <person name="Panabieres F."/>
            <person name="Shan W."/>
            <person name="Tripathy S."/>
            <person name="Grunwald N."/>
            <person name="Machado M."/>
            <person name="Young S.K."/>
            <person name="Zeng Q."/>
            <person name="Gargeya S."/>
            <person name="Fitzgerald M."/>
            <person name="Haas B."/>
            <person name="Abouelleil A."/>
            <person name="Alvarado L."/>
            <person name="Arachchi H.M."/>
            <person name="Berlin A."/>
            <person name="Chapman S.B."/>
            <person name="Gearin G."/>
            <person name="Goldberg J."/>
            <person name="Griggs A."/>
            <person name="Gujja S."/>
            <person name="Hansen M."/>
            <person name="Heiman D."/>
            <person name="Howarth C."/>
            <person name="Larimer J."/>
            <person name="Lui A."/>
            <person name="MacDonald P.J.P."/>
            <person name="McCowen C."/>
            <person name="Montmayeur A."/>
            <person name="Murphy C."/>
            <person name="Neiman D."/>
            <person name="Pearson M."/>
            <person name="Priest M."/>
            <person name="Roberts A."/>
            <person name="Saif S."/>
            <person name="Shea T."/>
            <person name="Sisk P."/>
            <person name="Stolte C."/>
            <person name="Sykes S."/>
            <person name="Wortman J."/>
            <person name="Nusbaum C."/>
            <person name="Birren B."/>
        </authorList>
    </citation>
    <scope>NUCLEOTIDE SEQUENCE [LARGE SCALE GENOMIC DNA]</scope>
    <source>
        <strain evidence="2">INRA-310</strain>
    </source>
</reference>
<dbReference type="GeneID" id="20192751"/>
<proteinExistence type="predicted"/>
<dbReference type="Proteomes" id="UP000018817">
    <property type="component" value="Unassembled WGS sequence"/>
</dbReference>
<gene>
    <name evidence="1" type="ORF">PPTG_24152</name>
</gene>
<sequence>MSARSSRSFTVASSCFLSSSSRSISSCHCLHLPIRKFQLLPKRLNWLKNMPCDGSRWGFSCAWACWHFCACGRWWLLLSGACGAMHRRWRTTTGLHLLPLTSVASSPGMVGENNRGYFGN</sequence>
<dbReference type="EMBL" id="KI669631">
    <property type="protein sequence ID" value="ETN00953.1"/>
    <property type="molecule type" value="Genomic_DNA"/>
</dbReference>